<evidence type="ECO:0000256" key="1">
    <source>
        <dbReference type="ARBA" id="ARBA00001968"/>
    </source>
</evidence>
<accession>A0ABQ9I9H2</accession>
<comment type="cofactor">
    <cofactor evidence="1">
        <name>a divalent metal cation</name>
        <dbReference type="ChEBI" id="CHEBI:60240"/>
    </cofactor>
</comment>
<keyword evidence="5" id="KW-1185">Reference proteome</keyword>
<evidence type="ECO:0000259" key="3">
    <source>
        <dbReference type="Pfam" id="PF13359"/>
    </source>
</evidence>
<feature type="domain" description="DDE Tnp4" evidence="3">
    <location>
        <begin position="29"/>
        <end position="105"/>
    </location>
</feature>
<name>A0ABQ9I9H2_9NEOP</name>
<reference evidence="4 5" key="1">
    <citation type="submission" date="2023-02" db="EMBL/GenBank/DDBJ databases">
        <title>LHISI_Scaffold_Assembly.</title>
        <authorList>
            <person name="Stuart O.P."/>
            <person name="Cleave R."/>
            <person name="Magrath M.J.L."/>
            <person name="Mikheyev A.S."/>
        </authorList>
    </citation>
    <scope>NUCLEOTIDE SEQUENCE [LARGE SCALE GENOMIC DNA]</scope>
    <source>
        <strain evidence="4">Daus_M_001</strain>
        <tissue evidence="4">Leg muscle</tissue>
    </source>
</reference>
<proteinExistence type="predicted"/>
<keyword evidence="2" id="KW-0479">Metal-binding</keyword>
<dbReference type="EMBL" id="JARBHB010000002">
    <property type="protein sequence ID" value="KAJ8893315.1"/>
    <property type="molecule type" value="Genomic_DNA"/>
</dbReference>
<dbReference type="Proteomes" id="UP001159363">
    <property type="component" value="Chromosome 2"/>
</dbReference>
<evidence type="ECO:0000313" key="5">
    <source>
        <dbReference type="Proteomes" id="UP001159363"/>
    </source>
</evidence>
<gene>
    <name evidence="4" type="ORF">PR048_005906</name>
</gene>
<sequence>MKVPSTEDWLRISNCFYEIWNLPICVDAIDGKHVCIQKMSKSGSTNYNYKWYHPDVLMAACDADACFTVIEVGNAGRNSDGCVFKTSRIGRWIQREGNILHLPSDQQLANDEIGGMFPFYFVAEEASFRFIHRLSNSS</sequence>
<dbReference type="InterPro" id="IPR027806">
    <property type="entry name" value="HARBI1_dom"/>
</dbReference>
<evidence type="ECO:0000313" key="4">
    <source>
        <dbReference type="EMBL" id="KAJ8893315.1"/>
    </source>
</evidence>
<comment type="caution">
    <text evidence="4">The sequence shown here is derived from an EMBL/GenBank/DDBJ whole genome shotgun (WGS) entry which is preliminary data.</text>
</comment>
<protein>
    <recommendedName>
        <fullName evidence="3">DDE Tnp4 domain-containing protein</fullName>
    </recommendedName>
</protein>
<evidence type="ECO:0000256" key="2">
    <source>
        <dbReference type="ARBA" id="ARBA00022723"/>
    </source>
</evidence>
<organism evidence="4 5">
    <name type="scientific">Dryococelus australis</name>
    <dbReference type="NCBI Taxonomy" id="614101"/>
    <lineage>
        <taxon>Eukaryota</taxon>
        <taxon>Metazoa</taxon>
        <taxon>Ecdysozoa</taxon>
        <taxon>Arthropoda</taxon>
        <taxon>Hexapoda</taxon>
        <taxon>Insecta</taxon>
        <taxon>Pterygota</taxon>
        <taxon>Neoptera</taxon>
        <taxon>Polyneoptera</taxon>
        <taxon>Phasmatodea</taxon>
        <taxon>Verophasmatodea</taxon>
        <taxon>Anareolatae</taxon>
        <taxon>Phasmatidae</taxon>
        <taxon>Eurycanthinae</taxon>
        <taxon>Dryococelus</taxon>
    </lineage>
</organism>
<dbReference type="Pfam" id="PF13359">
    <property type="entry name" value="DDE_Tnp_4"/>
    <property type="match status" value="1"/>
</dbReference>